<feature type="compositionally biased region" description="Low complexity" evidence="1">
    <location>
        <begin position="1015"/>
        <end position="1028"/>
    </location>
</feature>
<feature type="region of interest" description="Disordered" evidence="1">
    <location>
        <begin position="163"/>
        <end position="213"/>
    </location>
</feature>
<evidence type="ECO:0000259" key="2">
    <source>
        <dbReference type="Pfam" id="PF14613"/>
    </source>
</evidence>
<evidence type="ECO:0000259" key="3">
    <source>
        <dbReference type="Pfam" id="PF19343"/>
    </source>
</evidence>
<dbReference type="PANTHER" id="PTHR31138">
    <property type="entry name" value="CHROMOSOME 19, WHOLE GENOME SHOTGUN SEQUENCE"/>
    <property type="match status" value="1"/>
</dbReference>
<sequence length="1054" mass="119535">MSYPIYSDKSIRRGDNDGLGEDYYEKDYESFTRTQLYQPVIQPLQFDEDDLNIIAMASNNLTTHARKSSLESPIPPPLHNVGSIKKSISTNGNSFSTFNRNQSSHEYKSPGFYRTRSINDTLSSSSQPPLAPLAPDPITNSGSGSLGRSNQLKKTSVILNNIPENSVLETPPPPSTSYTSTIVSTPTKAPKTPKTPKTPKEGKKTTTTITTATTSTASVDQELANLQNLEEKKQSSFKKNFSSFINELNGDSPIAVVVDKDNLATTITNNSSGGGNDRDKLKESRTIKKHQSLKKSIIPPLNIDPTTGIIHAGNRLSILNDKVGDTGPIPNVDQPSMFSIKDTTNIFDYKKPVISSNTKEFIVCLKRVLIDKDRIMERNDQSLRTVIYKLFYTIKKLHQDGSLNILFDDLRLITEIVIRSGYFIQIFRSFFKLIDEVKTSEVFFSFLSECRHMVDIINLIIKAAGHGNETQTRKMIYIEEDHRKILLKQIKYLIQILLQNEELISLVRNISNLKKQVDIAKEEQRKAFPYDLKENLKYAPFTNELICAAQSIVGEKVNIRNIFANLNQAITYIGSNRNYKRVIKEFSTIIRRIYSTEESNLNIELETQTRQAMDKLEIMIIEVCSLPSLVEVRVQLTLLISSFMSDPINEKLIHDIKDLFNSLKSEKIGKKIDINIFRELKLLVFPYLIHNIHKISIPNIVGSKESSKKKIEYRLENINLILTKIDPNDLKIKLISSVETAPLVLKGCIKSILSIELTNVQFRLDQVEWYFKKSSFPKIKDNGLVNISTGGDGDGKGGHGGGVDIKLKLSFSPKILDSKHCFQILKSKCKINDIHINILNSNHNGLYKTIYKLFKKKIKKSIEDAISEQIKIKVMELDRYIYDLFLANDKPTVDKNSIKKLNKIKREKILERIVTEIPTSIKSSRRFSLLSFNYPNTNGSDDSPTNLSVNNTPRSTSSKRSLDDEIEEFILKEQQRERLDDEEGLNKNSLGYEFKYELNSPSPFAKTASNFPITNNASANKSSSVNPSTPSIESQQRRSSQPDLYQYERRKQTF</sequence>
<dbReference type="AlphaFoldDB" id="A0AAN7UAA3"/>
<feature type="compositionally biased region" description="Polar residues" evidence="1">
    <location>
        <begin position="1029"/>
        <end position="1043"/>
    </location>
</feature>
<evidence type="ECO:0000313" key="4">
    <source>
        <dbReference type="EMBL" id="KAK5582720.1"/>
    </source>
</evidence>
<dbReference type="InterPro" id="IPR045967">
    <property type="entry name" value="HAM1-like_N"/>
</dbReference>
<organism evidence="4 5">
    <name type="scientific">Dictyostelium firmibasis</name>
    <dbReference type="NCBI Taxonomy" id="79012"/>
    <lineage>
        <taxon>Eukaryota</taxon>
        <taxon>Amoebozoa</taxon>
        <taxon>Evosea</taxon>
        <taxon>Eumycetozoa</taxon>
        <taxon>Dictyostelia</taxon>
        <taxon>Dictyosteliales</taxon>
        <taxon>Dictyosteliaceae</taxon>
        <taxon>Dictyostelium</taxon>
    </lineage>
</organism>
<protein>
    <submittedName>
        <fullName evidence="4">Uncharacterized protein</fullName>
    </submittedName>
</protein>
<feature type="compositionally biased region" description="Low complexity" evidence="1">
    <location>
        <begin position="176"/>
        <end position="192"/>
    </location>
</feature>
<dbReference type="Gene3D" id="3.15.10.10">
    <property type="entry name" value="Bactericidal permeability-increasing protein, domain 1"/>
    <property type="match status" value="1"/>
</dbReference>
<feature type="region of interest" description="Disordered" evidence="1">
    <location>
        <begin position="92"/>
        <end position="150"/>
    </location>
</feature>
<dbReference type="PANTHER" id="PTHR31138:SF11">
    <property type="match status" value="1"/>
</dbReference>
<dbReference type="Pfam" id="PF14613">
    <property type="entry name" value="HAM1_C"/>
    <property type="match status" value="1"/>
</dbReference>
<accession>A0AAN7UAA3</accession>
<reference evidence="4 5" key="1">
    <citation type="submission" date="2023-11" db="EMBL/GenBank/DDBJ databases">
        <title>Dfirmibasis_genome.</title>
        <authorList>
            <person name="Edelbroek B."/>
            <person name="Kjellin J."/>
            <person name="Jerlstrom-Hultqvist J."/>
            <person name="Soderbom F."/>
        </authorList>
    </citation>
    <scope>NUCLEOTIDE SEQUENCE [LARGE SCALE GENOMIC DNA]</scope>
    <source>
        <strain evidence="4 5">TNS-C-14</strain>
    </source>
</reference>
<dbReference type="Pfam" id="PF19343">
    <property type="entry name" value="HAM1_N"/>
    <property type="match status" value="1"/>
</dbReference>
<feature type="domain" description="HAM1-like N-terminal" evidence="3">
    <location>
        <begin position="631"/>
        <end position="793"/>
    </location>
</feature>
<evidence type="ECO:0000256" key="1">
    <source>
        <dbReference type="SAM" id="MobiDB-lite"/>
    </source>
</evidence>
<proteinExistence type="predicted"/>
<feature type="domain" description="HAM1-like C-terminal" evidence="2">
    <location>
        <begin position="830"/>
        <end position="890"/>
    </location>
</feature>
<dbReference type="InterPro" id="IPR027842">
    <property type="entry name" value="HAM1-like_C"/>
</dbReference>
<feature type="compositionally biased region" description="Polar residues" evidence="1">
    <location>
        <begin position="939"/>
        <end position="959"/>
    </location>
</feature>
<dbReference type="EMBL" id="JAVFKY010000001">
    <property type="protein sequence ID" value="KAK5582720.1"/>
    <property type="molecule type" value="Genomic_DNA"/>
</dbReference>
<dbReference type="Proteomes" id="UP001344447">
    <property type="component" value="Unassembled WGS sequence"/>
</dbReference>
<keyword evidence="5" id="KW-1185">Reference proteome</keyword>
<feature type="compositionally biased region" description="Polar residues" evidence="1">
    <location>
        <begin position="138"/>
        <end position="150"/>
    </location>
</feature>
<feature type="region of interest" description="Disordered" evidence="1">
    <location>
        <begin position="1015"/>
        <end position="1054"/>
    </location>
</feature>
<feature type="compositionally biased region" description="Polar residues" evidence="1">
    <location>
        <begin position="92"/>
        <end position="102"/>
    </location>
</feature>
<evidence type="ECO:0000313" key="5">
    <source>
        <dbReference type="Proteomes" id="UP001344447"/>
    </source>
</evidence>
<name>A0AAN7UAA3_9MYCE</name>
<comment type="caution">
    <text evidence="4">The sequence shown here is derived from an EMBL/GenBank/DDBJ whole genome shotgun (WGS) entry which is preliminary data.</text>
</comment>
<feature type="region of interest" description="Disordered" evidence="1">
    <location>
        <begin position="939"/>
        <end position="961"/>
    </location>
</feature>
<gene>
    <name evidence="4" type="ORF">RB653_004305</name>
</gene>